<evidence type="ECO:0000256" key="2">
    <source>
        <dbReference type="ARBA" id="ARBA00006706"/>
    </source>
</evidence>
<keyword evidence="5" id="KW-0460">Magnesium</keyword>
<keyword evidence="9" id="KW-1185">Reference proteome</keyword>
<evidence type="ECO:0000256" key="4">
    <source>
        <dbReference type="ARBA" id="ARBA00022723"/>
    </source>
</evidence>
<keyword evidence="3 7" id="KW-0808">Transferase</keyword>
<evidence type="ECO:0000313" key="9">
    <source>
        <dbReference type="Proteomes" id="UP000432464"/>
    </source>
</evidence>
<keyword evidence="6" id="KW-0414">Isoprene biosynthesis</keyword>
<dbReference type="InterPro" id="IPR000092">
    <property type="entry name" value="Polyprenyl_synt"/>
</dbReference>
<dbReference type="SUPFAM" id="SSF48576">
    <property type="entry name" value="Terpenoid synthases"/>
    <property type="match status" value="1"/>
</dbReference>
<organism evidence="8 9">
    <name type="scientific">Nocardia aurantiaca</name>
    <dbReference type="NCBI Taxonomy" id="2675850"/>
    <lineage>
        <taxon>Bacteria</taxon>
        <taxon>Bacillati</taxon>
        <taxon>Actinomycetota</taxon>
        <taxon>Actinomycetes</taxon>
        <taxon>Mycobacteriales</taxon>
        <taxon>Nocardiaceae</taxon>
        <taxon>Nocardia</taxon>
    </lineage>
</organism>
<accession>A0A6I3L3A9</accession>
<sequence>MTSHDCGQCRELWATFTRLHNIHYTLFGFSPVRPGRTRGGVRILRRVGSETVMTVSAVANSPVDHGAIRRRIDAALHEFLDRKAESAAACRLPADVVGAVRSFLFAGGNRIRSLFCVLGWYAGGGIDLPDEVVRTAAAVELFHSATLIHDDLLDDRDSRDGRPTVHRIAADRSRRVRNGRAAERFGARSAVILGDCGLGWAQELIHGAGLSPARSAAVSAVLDTLRTEVNYGRYLELVTSGRPTPDLDQAWEIVRYRTVACMVERPLHVGAALAAADPDVLRSLTAYARPVGEVARLQDELRSVFQDGESVGRFGLRDLREGRHTVLLALALRHATPERRDDLTGFVGNTRLDESGAAICRDILSVTARFEVERMIRHRRNQIESALDDTRIPDFAVAGLRNAADLIIG</sequence>
<evidence type="ECO:0000256" key="5">
    <source>
        <dbReference type="ARBA" id="ARBA00022842"/>
    </source>
</evidence>
<dbReference type="AlphaFoldDB" id="A0A6I3L3A9"/>
<dbReference type="GO" id="GO:0008299">
    <property type="term" value="P:isoprenoid biosynthetic process"/>
    <property type="evidence" value="ECO:0007669"/>
    <property type="project" value="UniProtKB-KW"/>
</dbReference>
<evidence type="ECO:0000256" key="7">
    <source>
        <dbReference type="RuleBase" id="RU004466"/>
    </source>
</evidence>
<dbReference type="Pfam" id="PF00348">
    <property type="entry name" value="polyprenyl_synt"/>
    <property type="match status" value="1"/>
</dbReference>
<keyword evidence="4" id="KW-0479">Metal-binding</keyword>
<evidence type="ECO:0000256" key="3">
    <source>
        <dbReference type="ARBA" id="ARBA00022679"/>
    </source>
</evidence>
<dbReference type="InterPro" id="IPR008949">
    <property type="entry name" value="Isoprenoid_synthase_dom_sf"/>
</dbReference>
<dbReference type="PANTHER" id="PTHR43281:SF1">
    <property type="entry name" value="FARNESYL DIPHOSPHATE SYNTHASE"/>
    <property type="match status" value="1"/>
</dbReference>
<comment type="cofactor">
    <cofactor evidence="1">
        <name>Mg(2+)</name>
        <dbReference type="ChEBI" id="CHEBI:18420"/>
    </cofactor>
</comment>
<comment type="similarity">
    <text evidence="2 7">Belongs to the FPP/GGPP synthase family.</text>
</comment>
<dbReference type="GO" id="GO:0046872">
    <property type="term" value="F:metal ion binding"/>
    <property type="evidence" value="ECO:0007669"/>
    <property type="project" value="UniProtKB-KW"/>
</dbReference>
<dbReference type="Gene3D" id="1.10.600.10">
    <property type="entry name" value="Farnesyl Diphosphate Synthase"/>
    <property type="match status" value="1"/>
</dbReference>
<evidence type="ECO:0000313" key="8">
    <source>
        <dbReference type="EMBL" id="MTE14369.1"/>
    </source>
</evidence>
<dbReference type="GO" id="GO:0004659">
    <property type="term" value="F:prenyltransferase activity"/>
    <property type="evidence" value="ECO:0007669"/>
    <property type="project" value="InterPro"/>
</dbReference>
<reference evidence="8 9" key="1">
    <citation type="submission" date="2019-11" db="EMBL/GenBank/DDBJ databases">
        <title>Nocardia sp. nov. CT2-14 isolated from soil.</title>
        <authorList>
            <person name="Kanchanasin P."/>
            <person name="Tanasupawat S."/>
            <person name="Yuki M."/>
            <person name="Kudo T."/>
        </authorList>
    </citation>
    <scope>NUCLEOTIDE SEQUENCE [LARGE SCALE GENOMIC DNA]</scope>
    <source>
        <strain evidence="8 9">CT2-14</strain>
    </source>
</reference>
<name>A0A6I3L3A9_9NOCA</name>
<evidence type="ECO:0000256" key="6">
    <source>
        <dbReference type="ARBA" id="ARBA00023229"/>
    </source>
</evidence>
<gene>
    <name evidence="8" type="ORF">GLP40_16565</name>
</gene>
<comment type="caution">
    <text evidence="8">The sequence shown here is derived from an EMBL/GenBank/DDBJ whole genome shotgun (WGS) entry which is preliminary data.</text>
</comment>
<protein>
    <submittedName>
        <fullName evidence="8">Polyprenyl synthetase family protein</fullName>
    </submittedName>
</protein>
<dbReference type="SFLD" id="SFLDS00005">
    <property type="entry name" value="Isoprenoid_Synthase_Type_I"/>
    <property type="match status" value="1"/>
</dbReference>
<dbReference type="PANTHER" id="PTHR43281">
    <property type="entry name" value="FARNESYL DIPHOSPHATE SYNTHASE"/>
    <property type="match status" value="1"/>
</dbReference>
<dbReference type="CDD" id="cd00867">
    <property type="entry name" value="Trans_IPPS"/>
    <property type="match status" value="1"/>
</dbReference>
<dbReference type="Proteomes" id="UP000432464">
    <property type="component" value="Unassembled WGS sequence"/>
</dbReference>
<evidence type="ECO:0000256" key="1">
    <source>
        <dbReference type="ARBA" id="ARBA00001946"/>
    </source>
</evidence>
<dbReference type="EMBL" id="WMBB01000007">
    <property type="protein sequence ID" value="MTE14369.1"/>
    <property type="molecule type" value="Genomic_DNA"/>
</dbReference>
<proteinExistence type="inferred from homology"/>